<proteinExistence type="inferred from homology"/>
<dbReference type="KEGG" id="bcv:Bcav_1952"/>
<dbReference type="Gene3D" id="3.30.70.1060">
    <property type="entry name" value="Dimeric alpha+beta barrel"/>
    <property type="match status" value="1"/>
</dbReference>
<feature type="domain" description="YCII-related" evidence="3">
    <location>
        <begin position="1"/>
        <end position="106"/>
    </location>
</feature>
<organism evidence="4 5">
    <name type="scientific">Beutenbergia cavernae (strain ATCC BAA-8 / DSM 12333 / CCUG 43141 / JCM 11478 / NBRC 16432 / NCIMB 13614 / HKI 0122)</name>
    <dbReference type="NCBI Taxonomy" id="471853"/>
    <lineage>
        <taxon>Bacteria</taxon>
        <taxon>Bacillati</taxon>
        <taxon>Actinomycetota</taxon>
        <taxon>Actinomycetes</taxon>
        <taxon>Micrococcales</taxon>
        <taxon>Beutenbergiaceae</taxon>
        <taxon>Beutenbergia</taxon>
    </lineage>
</organism>
<dbReference type="PANTHER" id="PTHR35174">
    <property type="entry name" value="BLL7171 PROTEIN-RELATED"/>
    <property type="match status" value="1"/>
</dbReference>
<accession>C5C5L6</accession>
<comment type="similarity">
    <text evidence="1">Belongs to the YciI family.</text>
</comment>
<dbReference type="EMBL" id="CP001618">
    <property type="protein sequence ID" value="ACQ80207.1"/>
    <property type="molecule type" value="Genomic_DNA"/>
</dbReference>
<dbReference type="SUPFAM" id="SSF54909">
    <property type="entry name" value="Dimeric alpha+beta barrel"/>
    <property type="match status" value="1"/>
</dbReference>
<dbReference type="InterPro" id="IPR005545">
    <property type="entry name" value="YCII"/>
</dbReference>
<dbReference type="InterPro" id="IPR011008">
    <property type="entry name" value="Dimeric_a/b-barrel"/>
</dbReference>
<dbReference type="HOGENOM" id="CLU_130902_2_2_11"/>
<name>C5C5L6_BEUC1</name>
<dbReference type="Pfam" id="PF03795">
    <property type="entry name" value="YCII"/>
    <property type="match status" value="1"/>
</dbReference>
<dbReference type="RefSeq" id="WP_015882447.1">
    <property type="nucleotide sequence ID" value="NC_012669.1"/>
</dbReference>
<evidence type="ECO:0000313" key="4">
    <source>
        <dbReference type="EMBL" id="ACQ80207.1"/>
    </source>
</evidence>
<evidence type="ECO:0000259" key="3">
    <source>
        <dbReference type="Pfam" id="PF03795"/>
    </source>
</evidence>
<dbReference type="eggNOG" id="COG3795">
    <property type="taxonomic scope" value="Bacteria"/>
</dbReference>
<dbReference type="Proteomes" id="UP000007962">
    <property type="component" value="Chromosome"/>
</dbReference>
<dbReference type="STRING" id="471853.Bcav_1952"/>
<reference evidence="4 5" key="1">
    <citation type="journal article" date="2009" name="Stand. Genomic Sci.">
        <title>Complete genome sequence of Beutenbergia cavernae type strain (HKI 0122).</title>
        <authorList>
            <person name="Land M."/>
            <person name="Pukall R."/>
            <person name="Abt B."/>
            <person name="Goker M."/>
            <person name="Rohde M."/>
            <person name="Glavina Del Rio T."/>
            <person name="Tice H."/>
            <person name="Copeland A."/>
            <person name="Cheng J.F."/>
            <person name="Lucas S."/>
            <person name="Chen F."/>
            <person name="Nolan M."/>
            <person name="Bruce D."/>
            <person name="Goodwin L."/>
            <person name="Pitluck S."/>
            <person name="Ivanova N."/>
            <person name="Mavromatis K."/>
            <person name="Ovchinnikova G."/>
            <person name="Pati A."/>
            <person name="Chen A."/>
            <person name="Palaniappan K."/>
            <person name="Hauser L."/>
            <person name="Chang Y.J."/>
            <person name="Jefferies C.C."/>
            <person name="Saunders E."/>
            <person name="Brettin T."/>
            <person name="Detter J.C."/>
            <person name="Han C."/>
            <person name="Chain P."/>
            <person name="Bristow J."/>
            <person name="Eisen J.A."/>
            <person name="Markowitz V."/>
            <person name="Hugenholtz P."/>
            <person name="Kyrpides N.C."/>
            <person name="Klenk H.P."/>
            <person name="Lapidus A."/>
        </authorList>
    </citation>
    <scope>NUCLEOTIDE SEQUENCE [LARGE SCALE GENOMIC DNA]</scope>
    <source>
        <strain evidence="5">ATCC BAA-8 / DSM 12333 / NBRC 16432</strain>
    </source>
</reference>
<feature type="region of interest" description="Disordered" evidence="2">
    <location>
        <begin position="53"/>
        <end position="74"/>
    </location>
</feature>
<protein>
    <submittedName>
        <fullName evidence="4">YCII-related protein</fullName>
    </submittedName>
</protein>
<dbReference type="PANTHER" id="PTHR35174:SF3">
    <property type="entry name" value="BLL7171 PROTEIN"/>
    <property type="match status" value="1"/>
</dbReference>
<dbReference type="OrthoDB" id="668782at2"/>
<evidence type="ECO:0000256" key="2">
    <source>
        <dbReference type="SAM" id="MobiDB-lite"/>
    </source>
</evidence>
<sequence length="122" mass="13296">MKFLVLLAEKDHFDRWDAADEEERDAAFAAYRSFAAAVKARGRIVCGDALHRPETARTVRPGEPGRSAERAATGGPYAETVEQIGGFYVIDMPTLDDAVEAARLLPAEYTLEVRPCLGVDVG</sequence>
<keyword evidence="5" id="KW-1185">Reference proteome</keyword>
<gene>
    <name evidence="4" type="ordered locus">Bcav_1952</name>
</gene>
<dbReference type="AlphaFoldDB" id="C5C5L6"/>
<evidence type="ECO:0000313" key="5">
    <source>
        <dbReference type="Proteomes" id="UP000007962"/>
    </source>
</evidence>
<evidence type="ECO:0000256" key="1">
    <source>
        <dbReference type="ARBA" id="ARBA00007689"/>
    </source>
</evidence>